<sequence>MSIPPENIEDILSDSLEIFGGEAVQDHRSIQYGPLKLGVAPKEGKANTLLADHLFSPALLLAERIERGLIPTQGRRVVELGAGCALPSLLMAALPNPPALVVVTDYPDPIILGNLMNNVVTNSPWFKTGCMVHCAGHEWGQDTAPIIDISRAHEGPPGFDVVIMSDLLHFDSSHEVLLASLASLLARSNSARVYVAAGKYTSHTVCNNFLRLGEETGIIWKELITDPVDERADAWLGAMEVIGLDKAQLGVRKNMCRQWVGQWAPTHLTLASE</sequence>
<keyword evidence="2" id="KW-1185">Reference proteome</keyword>
<dbReference type="Proteomes" id="UP000790377">
    <property type="component" value="Unassembled WGS sequence"/>
</dbReference>
<protein>
    <submittedName>
        <fullName evidence="1">Uncharacterized protein</fullName>
    </submittedName>
</protein>
<comment type="caution">
    <text evidence="1">The sequence shown here is derived from an EMBL/GenBank/DDBJ whole genome shotgun (WGS) entry which is preliminary data.</text>
</comment>
<name>A0ACB8AK71_9AGAM</name>
<dbReference type="EMBL" id="MU267633">
    <property type="protein sequence ID" value="KAH7913324.1"/>
    <property type="molecule type" value="Genomic_DNA"/>
</dbReference>
<reference evidence="1" key="1">
    <citation type="journal article" date="2021" name="New Phytol.">
        <title>Evolutionary innovations through gain and loss of genes in the ectomycorrhizal Boletales.</title>
        <authorList>
            <person name="Wu G."/>
            <person name="Miyauchi S."/>
            <person name="Morin E."/>
            <person name="Kuo A."/>
            <person name="Drula E."/>
            <person name="Varga T."/>
            <person name="Kohler A."/>
            <person name="Feng B."/>
            <person name="Cao Y."/>
            <person name="Lipzen A."/>
            <person name="Daum C."/>
            <person name="Hundley H."/>
            <person name="Pangilinan J."/>
            <person name="Johnson J."/>
            <person name="Barry K."/>
            <person name="LaButti K."/>
            <person name="Ng V."/>
            <person name="Ahrendt S."/>
            <person name="Min B."/>
            <person name="Choi I.G."/>
            <person name="Park H."/>
            <person name="Plett J.M."/>
            <person name="Magnuson J."/>
            <person name="Spatafora J.W."/>
            <person name="Nagy L.G."/>
            <person name="Henrissat B."/>
            <person name="Grigoriev I.V."/>
            <person name="Yang Z.L."/>
            <person name="Xu J."/>
            <person name="Martin F.M."/>
        </authorList>
    </citation>
    <scope>NUCLEOTIDE SEQUENCE</scope>
    <source>
        <strain evidence="1">ATCC 28755</strain>
    </source>
</reference>
<evidence type="ECO:0000313" key="2">
    <source>
        <dbReference type="Proteomes" id="UP000790377"/>
    </source>
</evidence>
<gene>
    <name evidence="1" type="ORF">BJ138DRAFT_1059336</name>
</gene>
<evidence type="ECO:0000313" key="1">
    <source>
        <dbReference type="EMBL" id="KAH7913324.1"/>
    </source>
</evidence>
<accession>A0ACB8AK71</accession>
<proteinExistence type="predicted"/>
<organism evidence="1 2">
    <name type="scientific">Hygrophoropsis aurantiaca</name>
    <dbReference type="NCBI Taxonomy" id="72124"/>
    <lineage>
        <taxon>Eukaryota</taxon>
        <taxon>Fungi</taxon>
        <taxon>Dikarya</taxon>
        <taxon>Basidiomycota</taxon>
        <taxon>Agaricomycotina</taxon>
        <taxon>Agaricomycetes</taxon>
        <taxon>Agaricomycetidae</taxon>
        <taxon>Boletales</taxon>
        <taxon>Coniophorineae</taxon>
        <taxon>Hygrophoropsidaceae</taxon>
        <taxon>Hygrophoropsis</taxon>
    </lineage>
</organism>